<evidence type="ECO:0000313" key="1">
    <source>
        <dbReference type="EMBL" id="MPN32010.1"/>
    </source>
</evidence>
<protein>
    <submittedName>
        <fullName evidence="1">Uncharacterized protein</fullName>
    </submittedName>
</protein>
<dbReference type="AlphaFoldDB" id="A0A645H013"/>
<reference evidence="1" key="1">
    <citation type="submission" date="2019-08" db="EMBL/GenBank/DDBJ databases">
        <authorList>
            <person name="Kucharzyk K."/>
            <person name="Murdoch R.W."/>
            <person name="Higgins S."/>
            <person name="Loffler F."/>
        </authorList>
    </citation>
    <scope>NUCLEOTIDE SEQUENCE</scope>
</reference>
<dbReference type="EMBL" id="VSSQ01083785">
    <property type="protein sequence ID" value="MPN32010.1"/>
    <property type="molecule type" value="Genomic_DNA"/>
</dbReference>
<comment type="caution">
    <text evidence="1">The sequence shown here is derived from an EMBL/GenBank/DDBJ whole genome shotgun (WGS) entry which is preliminary data.</text>
</comment>
<proteinExistence type="predicted"/>
<gene>
    <name evidence="1" type="ORF">SDC9_179485</name>
</gene>
<sequence>MAGISVAVGGTVSVGAEVEVGGDVGEMDLWGEQALTRKIDMINRAKRFRIKSS</sequence>
<accession>A0A645H013</accession>
<organism evidence="1">
    <name type="scientific">bioreactor metagenome</name>
    <dbReference type="NCBI Taxonomy" id="1076179"/>
    <lineage>
        <taxon>unclassified sequences</taxon>
        <taxon>metagenomes</taxon>
        <taxon>ecological metagenomes</taxon>
    </lineage>
</organism>
<name>A0A645H013_9ZZZZ</name>